<dbReference type="Proteomes" id="UP000054742">
    <property type="component" value="Unassembled WGS sequence"/>
</dbReference>
<feature type="region of interest" description="Disordered" evidence="1">
    <location>
        <begin position="293"/>
        <end position="312"/>
    </location>
</feature>
<keyword evidence="3" id="KW-1185">Reference proteome</keyword>
<protein>
    <submittedName>
        <fullName evidence="2">Uncharacterized protein</fullName>
    </submittedName>
</protein>
<accession>A0A0W0SKY2</accession>
<reference evidence="2 3" key="1">
    <citation type="submission" date="2015-11" db="EMBL/GenBank/DDBJ databases">
        <title>Genomic analysis of 38 Legionella species identifies large and diverse effector repertoires.</title>
        <authorList>
            <person name="Burstein D."/>
            <person name="Amaro F."/>
            <person name="Zusman T."/>
            <person name="Lifshitz Z."/>
            <person name="Cohen O."/>
            <person name="Gilbert J.A."/>
            <person name="Pupko T."/>
            <person name="Shuman H.A."/>
            <person name="Segal G."/>
        </authorList>
    </citation>
    <scope>NUCLEOTIDE SEQUENCE [LARGE SCALE GENOMIC DNA]</scope>
    <source>
        <strain evidence="2 3">ATCC 43878</strain>
    </source>
</reference>
<sequence>MLRSFLFFGKKKEGKNKSELLDKEIKHLVEVEGFSVSEIKIKNESELKFIPPEKLFVSESGYAYNIDDVVTRMKSIKTLRSFVQGFTQGAKGILCDYKNLESHIEFKEKNLYFSGIDIERNTVFSVFDMQKLCEFPQIKEALIEACKGDEYFEQLLECAYGISDETMLKMENLAHQAVLFDHPLLKFNEEELGKQLNEVIMEMIKHLKSLGDKNPEIILWKTAEQIMRNNMQGEYKRFNTLIKDLDVITKQSGEDEYSSCASGFYQEFSNLYGILITFKRYGKAINYKPDWLQDSEEEEGKNSPALSGSQEF</sequence>
<proteinExistence type="predicted"/>
<evidence type="ECO:0000256" key="1">
    <source>
        <dbReference type="SAM" id="MobiDB-lite"/>
    </source>
</evidence>
<evidence type="ECO:0000313" key="2">
    <source>
        <dbReference type="EMBL" id="KTC83837.1"/>
    </source>
</evidence>
<organism evidence="2 3">
    <name type="scientific">Legionella brunensis</name>
    <dbReference type="NCBI Taxonomy" id="29422"/>
    <lineage>
        <taxon>Bacteria</taxon>
        <taxon>Pseudomonadati</taxon>
        <taxon>Pseudomonadota</taxon>
        <taxon>Gammaproteobacteria</taxon>
        <taxon>Legionellales</taxon>
        <taxon>Legionellaceae</taxon>
        <taxon>Legionella</taxon>
    </lineage>
</organism>
<dbReference type="STRING" id="29422.Lbru_1660"/>
<name>A0A0W0SKY2_9GAMM</name>
<dbReference type="RefSeq" id="WP_058441726.1">
    <property type="nucleotide sequence ID" value="NZ_CAAAHU010000019.1"/>
</dbReference>
<dbReference type="OrthoDB" id="5635208at2"/>
<dbReference type="EMBL" id="LNXV01000013">
    <property type="protein sequence ID" value="KTC83837.1"/>
    <property type="molecule type" value="Genomic_DNA"/>
</dbReference>
<comment type="caution">
    <text evidence="2">The sequence shown here is derived from an EMBL/GenBank/DDBJ whole genome shotgun (WGS) entry which is preliminary data.</text>
</comment>
<dbReference type="AlphaFoldDB" id="A0A0W0SKY2"/>
<dbReference type="PATRIC" id="fig|29422.6.peg.1761"/>
<gene>
    <name evidence="2" type="ORF">Lbru_1660</name>
</gene>
<evidence type="ECO:0000313" key="3">
    <source>
        <dbReference type="Proteomes" id="UP000054742"/>
    </source>
</evidence>